<name>R9GRL5_9SPHI</name>
<protein>
    <recommendedName>
        <fullName evidence="7">DUF4157 domain-containing protein</fullName>
    </recommendedName>
</protein>
<dbReference type="PATRIC" id="fig|1150600.3.peg.2311"/>
<dbReference type="InterPro" id="IPR029137">
    <property type="entry name" value="Ntox1"/>
</dbReference>
<keyword evidence="2" id="KW-0812">Transmembrane</keyword>
<dbReference type="EMBL" id="AQPN01000084">
    <property type="protein sequence ID" value="EOR94492.1"/>
    <property type="molecule type" value="Genomic_DNA"/>
</dbReference>
<dbReference type="RefSeq" id="WP_016195570.1">
    <property type="nucleotide sequence ID" value="NZ_AQPN01000084.1"/>
</dbReference>
<evidence type="ECO:0000256" key="2">
    <source>
        <dbReference type="SAM" id="Phobius"/>
    </source>
</evidence>
<feature type="region of interest" description="Disordered" evidence="1">
    <location>
        <begin position="105"/>
        <end position="132"/>
    </location>
</feature>
<dbReference type="Pfam" id="PF13699">
    <property type="entry name" value="eCIS_core"/>
    <property type="match status" value="1"/>
</dbReference>
<dbReference type="InterPro" id="IPR025295">
    <property type="entry name" value="eCIS_core_dom"/>
</dbReference>
<proteinExistence type="predicted"/>
<feature type="region of interest" description="Disordered" evidence="1">
    <location>
        <begin position="1340"/>
        <end position="1365"/>
    </location>
</feature>
<feature type="transmembrane region" description="Helical" evidence="2">
    <location>
        <begin position="1167"/>
        <end position="1188"/>
    </location>
</feature>
<evidence type="ECO:0000256" key="1">
    <source>
        <dbReference type="SAM" id="MobiDB-lite"/>
    </source>
</evidence>
<comment type="caution">
    <text evidence="5">The sequence shown here is derived from an EMBL/GenBank/DDBJ whole genome shotgun (WGS) entry which is preliminary data.</text>
</comment>
<gene>
    <name evidence="5" type="ORF">ADIARSV_2338</name>
</gene>
<organism evidence="5 6">
    <name type="scientific">Arcticibacter svalbardensis MN12-7</name>
    <dbReference type="NCBI Taxonomy" id="1150600"/>
    <lineage>
        <taxon>Bacteria</taxon>
        <taxon>Pseudomonadati</taxon>
        <taxon>Bacteroidota</taxon>
        <taxon>Sphingobacteriia</taxon>
        <taxon>Sphingobacteriales</taxon>
        <taxon>Sphingobacteriaceae</taxon>
        <taxon>Arcticibacter</taxon>
    </lineage>
</organism>
<keyword evidence="2" id="KW-0472">Membrane</keyword>
<feature type="domain" description="Putative RNase-like toxin toxin1" evidence="4">
    <location>
        <begin position="1386"/>
        <end position="1456"/>
    </location>
</feature>
<keyword evidence="2" id="KW-1133">Transmembrane helix</keyword>
<evidence type="ECO:0000313" key="5">
    <source>
        <dbReference type="EMBL" id="EOR94492.1"/>
    </source>
</evidence>
<dbReference type="Pfam" id="PF15500">
    <property type="entry name" value="Ntox1"/>
    <property type="match status" value="1"/>
</dbReference>
<evidence type="ECO:0000259" key="4">
    <source>
        <dbReference type="Pfam" id="PF15500"/>
    </source>
</evidence>
<dbReference type="OrthoDB" id="4317910at2"/>
<feature type="transmembrane region" description="Helical" evidence="2">
    <location>
        <begin position="1138"/>
        <end position="1160"/>
    </location>
</feature>
<sequence>MKEVSVPEPVNLPAQSAVQENLQSDVLKVDGQPGFFFQTKLNVGAPDDPLEKEADEVADHVMRMPESNFLQRKCNECEAEEKKEESIHKKPLSDTVTTFIQRKSIGNPTSASDQVSQNIHNSRGNGSSLDDTTQTFMSSRFGSDFSNVNIHTDSNAVQLSRELNAKAFTVGNDIYFNQSQYQPQSSEGKQLLAHELTHTIQQGGNHINMKSESLTPDREHSFLQRKHELNSQVNYEAVSTPVPEIKPEVLQKNSIGIQKQSFAPPPDDPNTGLNDLSIQRKCAHCEAEEEIQRKPGDLGESYLQSTGNEADVIVYTLLGAYDEIQGIGSLHHVLIISGTTAVLYSIKGDVTGFEKTIQATYTFRSIAFGNHYLIQTVGNKFALLGMVEVEQADGDKILKYALMGWKGETPEDKKAADLDDKELQLDTWFSIDAERKDFHSKAEGIGFAVAFIPAGSFSTTDKRDKDKKEGPVLSTNYPDWFKDLKKRIEAKIAEDRAANKDNPNLPDRIFFYGSDKVQITKGADAWTIEVEKGKSESYLTVLKSEWDAANDKDIYTVEVVQKLYTKVKLMIDEADIKKDEQKEITDIDSTPQTKGNKFAWAIKLRQQIEEILSKQRKSEKEATDFPDKLSISIQKEAETENVYLRVWIYKIKKEASITELPELIGGTIPIALKETDKAADWAPMVRKAAGAIRSGNITTDNMDVKVGDKDQKGDPTILPPYPANIFPRNLSADRNTATVASNNFRMVLDTASVHGNNLLNLTLLHMAMNNFYSWNIYPLPDDLNVLKNNPQVTPDQFVSFSKEYVLKNGSSFGSSKKSYEVDRDWEQEVKMSDLGEGEFLLTSKAYVSFPDDWKVKRQASLAAYPFTIKNAKDLASAFALADPNAIEELKKQAEAEKDPIKKKLLLDQIKEMEAREKESDLRKLTKKDAAETQDLIKKAGELKKFILDDRARSIGFSGDKTHDPFMLRLKALDPDLFHLYILIRQIFDYKTGDITAVDEYTKLIQKQYDDLIKLDKRIVRMTGNEKLRKDLPTQRCVAALVKQEDGNLVPLILIIGHHEDSDPKDGNYKMMLLDVTFDSSKKDMTYVGEESSTEKDAINSAFIKFGEDNKYGNGKIIYRVAGTSYRGEVDSVTTATEYLAQALAVIGIVLLIAGAVLSMGTLAPASAAAIGGIVMALGIGTAVAGAALAARNIYKHVDQGTFELDAEFAIDVVSIIGAVVQVFGTVGRLTATLSRSVGAIQRAVTIQRLDKLLLIYDGVELTGNAVLVGLKVQDDIAAVKSLGLSKAEEDEMLQQITMEAIQQGAMLAFASFSKVKDIGEHLTARIEKSKYQSFHERGWVDEHGKPTDQAPPFIRNKSSNTEPGKVAPLAQQGELAWKESTVFEMGKSQTVDKQHNLTVTEKGRIIRCSDFCSDLRMKYNEVLEKDPWINKEMTDLEARAKDAAAKGNKDEAKRVANDAAVFESKLKEADDLRKHLFGMTDKEVDNALEAMDAANVTGGAKSGYRIDDTKIPKRQRRQIDATDLMTDAEIKELGKGGFKKAMDRINKVMGRKISDIDELKAHWESARKDVLKGKQVTDYKKETVIEMYHTARRKFWENVKRDPAAVEFLKKNGFEMEGDGAPLAVLGPQGKEATTRGNVTNQERRISLDHIEEKAQAENWLKALDADNLELMFQNANSWKEIVQVKFGMRDEL</sequence>
<accession>R9GRL5</accession>
<keyword evidence="6" id="KW-1185">Reference proteome</keyword>
<reference evidence="5 6" key="1">
    <citation type="journal article" date="2013" name="Genome Announc.">
        <title>Draft Genome Sequence of Arcticibacter svalbardensis Strain MN12-7T, a Member of the Family Sphingobacteriaceae Isolated from an Arctic Soil Sample.</title>
        <authorList>
            <person name="Shivaji S."/>
            <person name="Ara S."/>
            <person name="Prasad S."/>
            <person name="Manasa B.P."/>
            <person name="Begum Z."/>
            <person name="Singh A."/>
            <person name="Kumar Pinnaka A."/>
        </authorList>
    </citation>
    <scope>NUCLEOTIDE SEQUENCE [LARGE SCALE GENOMIC DNA]</scope>
    <source>
        <strain evidence="5 6">MN12-7</strain>
    </source>
</reference>
<dbReference type="STRING" id="1150600.ADIARSV_2338"/>
<evidence type="ECO:0008006" key="7">
    <source>
        <dbReference type="Google" id="ProtNLM"/>
    </source>
</evidence>
<dbReference type="Proteomes" id="UP000014174">
    <property type="component" value="Unassembled WGS sequence"/>
</dbReference>
<evidence type="ECO:0000259" key="3">
    <source>
        <dbReference type="Pfam" id="PF13699"/>
    </source>
</evidence>
<dbReference type="eggNOG" id="COG1361">
    <property type="taxonomic scope" value="Bacteria"/>
</dbReference>
<evidence type="ECO:0000313" key="6">
    <source>
        <dbReference type="Proteomes" id="UP000014174"/>
    </source>
</evidence>
<feature type="domain" description="eCIS core" evidence="3">
    <location>
        <begin position="129"/>
        <end position="204"/>
    </location>
</feature>